<dbReference type="InterPro" id="IPR021858">
    <property type="entry name" value="Fun_TF"/>
</dbReference>
<proteinExistence type="predicted"/>
<sequence length="924" mass="102052">MSRSGTPLSSLTSIETAMFLGSRYAPPSWPNTPYAGSPMKQETLSSSRSDDDDSFVLEAEYLPQRTMGGRGGRHNNIAGTGESLNIYDDWEDTVGETTSDVAKLKGLVWPGMAMFDSATPDMRRKRNQKKDYSVIEQLQATSEWVEPNEMVFDATGVLRRERMITGNPDVEDDDSLLSGEAEPEPEVQLPKKRLARKPRQALVEKNRNTGRVTRRRTGGSHHPGGSHHTGGFGKSRAPYYDGAAGDDDDLTFGNQRPKKRAGLSIHRDNTGPEITFERPTPLNYLTSGFRNPFQAAQNNNTHPLPPLFAHPNSNPGHHRLPSFGFGGSAFGNNFSSNFRPTTTGGNPMQDFASFGGLNNHTLFQHNPYPPSNGAAAMAAFQQQFGLGPQQQQPFVSKPIFAPHNPNHGHSTHNYNHSRVKSDLDIFAAFSQELGMPPAANNVVDHGFPGNTELNPLFFSSNQPTPPQDDEGTVSPPNSERYRADNNSGKIGGIEFRDQTGDTVKRAKDAYRAREKEIAAVAVQRKGGGTARGPVVWGPGGGGANGRAASRVGVTVLGEEFLCGYYGFSRQAPAELLSPAMMRVQLYGSFMDVYLPRESLRDHFSFYETLVGMSSSQPALVDALDALSLVAVGSMKKDRAVLDQSVRKYGDALSSLGRALARPEAASSDETLAAATVLGNCALYDEIGKHENVWGKHITGGQQLIAARGPENLKSKLALLLFSTTRHGALIWSLIERKAPYMALPEWRELAFEASIQDSSTLFYDAAIQVPGLLQRYDQLGDTVALSLENIDDLLRDCEQIEQCLRDWLLNWEIRFAFEGVGMYEERPIDDFATFTDSVQDRTFETAFRFPEFPIAWLASVYWLSMFHLRLNIRSLHKLRHELETDWLPSPETAVEEDELSTYITKLCRCIPFFCEPVSSTRALA</sequence>
<protein>
    <recommendedName>
        <fullName evidence="4">Transcription factor domain-containing protein</fullName>
    </recommendedName>
</protein>
<evidence type="ECO:0000256" key="1">
    <source>
        <dbReference type="SAM" id="MobiDB-lite"/>
    </source>
</evidence>
<feature type="compositionally biased region" description="Polar residues" evidence="1">
    <location>
        <begin position="453"/>
        <end position="462"/>
    </location>
</feature>
<dbReference type="Proteomes" id="UP001175353">
    <property type="component" value="Unassembled WGS sequence"/>
</dbReference>
<dbReference type="AlphaFoldDB" id="A0AAN6GXF7"/>
<dbReference type="EMBL" id="JAUJLE010001002">
    <property type="protein sequence ID" value="KAK0949799.1"/>
    <property type="molecule type" value="Genomic_DNA"/>
</dbReference>
<dbReference type="InterPro" id="IPR053178">
    <property type="entry name" value="Osmoadaptation_assoc"/>
</dbReference>
<organism evidence="2 3">
    <name type="scientific">Friedmanniomyces endolithicus</name>
    <dbReference type="NCBI Taxonomy" id="329885"/>
    <lineage>
        <taxon>Eukaryota</taxon>
        <taxon>Fungi</taxon>
        <taxon>Dikarya</taxon>
        <taxon>Ascomycota</taxon>
        <taxon>Pezizomycotina</taxon>
        <taxon>Dothideomycetes</taxon>
        <taxon>Dothideomycetidae</taxon>
        <taxon>Mycosphaerellales</taxon>
        <taxon>Teratosphaeriaceae</taxon>
        <taxon>Friedmanniomyces</taxon>
    </lineage>
</organism>
<feature type="region of interest" description="Disordered" evidence="1">
    <location>
        <begin position="22"/>
        <end position="52"/>
    </location>
</feature>
<dbReference type="Pfam" id="PF11951">
    <property type="entry name" value="Fungal_trans_2"/>
    <property type="match status" value="1"/>
</dbReference>
<evidence type="ECO:0000313" key="2">
    <source>
        <dbReference type="EMBL" id="KAK0949799.1"/>
    </source>
</evidence>
<reference evidence="2" key="1">
    <citation type="submission" date="2023-06" db="EMBL/GenBank/DDBJ databases">
        <title>Black Yeasts Isolated from many extreme environments.</title>
        <authorList>
            <person name="Coleine C."/>
            <person name="Stajich J.E."/>
            <person name="Selbmann L."/>
        </authorList>
    </citation>
    <scope>NUCLEOTIDE SEQUENCE</scope>
    <source>
        <strain evidence="2">CCFEE 5200</strain>
    </source>
</reference>
<evidence type="ECO:0000313" key="3">
    <source>
        <dbReference type="Proteomes" id="UP001175353"/>
    </source>
</evidence>
<dbReference type="PANTHER" id="PTHR38111:SF11">
    <property type="entry name" value="TRANSCRIPTION FACTOR DOMAIN-CONTAINING PROTEIN-RELATED"/>
    <property type="match status" value="1"/>
</dbReference>
<name>A0AAN6GXF7_9PEZI</name>
<feature type="region of interest" description="Disordered" evidence="1">
    <location>
        <begin position="453"/>
        <end position="494"/>
    </location>
</feature>
<feature type="region of interest" description="Disordered" evidence="1">
    <location>
        <begin position="165"/>
        <end position="279"/>
    </location>
</feature>
<comment type="caution">
    <text evidence="2">The sequence shown here is derived from an EMBL/GenBank/DDBJ whole genome shotgun (WGS) entry which is preliminary data.</text>
</comment>
<feature type="compositionally biased region" description="Acidic residues" evidence="1">
    <location>
        <begin position="169"/>
        <end position="185"/>
    </location>
</feature>
<dbReference type="PANTHER" id="PTHR38111">
    <property type="entry name" value="ZN(2)-C6 FUNGAL-TYPE DOMAIN-CONTAINING PROTEIN-RELATED"/>
    <property type="match status" value="1"/>
</dbReference>
<gene>
    <name evidence="2" type="ORF">LTR91_026156</name>
</gene>
<accession>A0AAN6GXF7</accession>
<evidence type="ECO:0008006" key="4">
    <source>
        <dbReference type="Google" id="ProtNLM"/>
    </source>
</evidence>
<keyword evidence="3" id="KW-1185">Reference proteome</keyword>
<feature type="compositionally biased region" description="Basic residues" evidence="1">
    <location>
        <begin position="190"/>
        <end position="199"/>
    </location>
</feature>